<accession>A0A7S4T769</accession>
<proteinExistence type="predicted"/>
<dbReference type="InterPro" id="IPR017452">
    <property type="entry name" value="GPCR_Rhodpsn_7TM"/>
</dbReference>
<feature type="transmembrane region" description="Helical" evidence="5">
    <location>
        <begin position="141"/>
        <end position="160"/>
    </location>
</feature>
<dbReference type="EMBL" id="HBNS01060667">
    <property type="protein sequence ID" value="CAE4667901.1"/>
    <property type="molecule type" value="Transcribed_RNA"/>
</dbReference>
<evidence type="ECO:0000256" key="4">
    <source>
        <dbReference type="ARBA" id="ARBA00023136"/>
    </source>
</evidence>
<feature type="transmembrane region" description="Helical" evidence="5">
    <location>
        <begin position="234"/>
        <end position="251"/>
    </location>
</feature>
<feature type="transmembrane region" description="Helical" evidence="5">
    <location>
        <begin position="263"/>
        <end position="287"/>
    </location>
</feature>
<evidence type="ECO:0000256" key="5">
    <source>
        <dbReference type="SAM" id="Phobius"/>
    </source>
</evidence>
<keyword evidence="3 5" id="KW-1133">Transmembrane helix</keyword>
<dbReference type="Gene3D" id="1.20.1070.10">
    <property type="entry name" value="Rhodopsin 7-helix transmembrane proteins"/>
    <property type="match status" value="1"/>
</dbReference>
<evidence type="ECO:0000313" key="7">
    <source>
        <dbReference type="EMBL" id="CAE4667901.1"/>
    </source>
</evidence>
<feature type="transmembrane region" description="Helical" evidence="5">
    <location>
        <begin position="17"/>
        <end position="39"/>
    </location>
</feature>
<dbReference type="PROSITE" id="PS50262">
    <property type="entry name" value="G_PROTEIN_RECEP_F1_2"/>
    <property type="match status" value="1"/>
</dbReference>
<evidence type="ECO:0000256" key="3">
    <source>
        <dbReference type="ARBA" id="ARBA00022989"/>
    </source>
</evidence>
<organism evidence="7">
    <name type="scientific">Ditylum brightwellii</name>
    <dbReference type="NCBI Taxonomy" id="49249"/>
    <lineage>
        <taxon>Eukaryota</taxon>
        <taxon>Sar</taxon>
        <taxon>Stramenopiles</taxon>
        <taxon>Ochrophyta</taxon>
        <taxon>Bacillariophyta</taxon>
        <taxon>Mediophyceae</taxon>
        <taxon>Lithodesmiophycidae</taxon>
        <taxon>Lithodesmiales</taxon>
        <taxon>Lithodesmiaceae</taxon>
        <taxon>Ditylum</taxon>
    </lineage>
</organism>
<dbReference type="SUPFAM" id="SSF81321">
    <property type="entry name" value="Family A G protein-coupled receptor-like"/>
    <property type="match status" value="1"/>
</dbReference>
<reference evidence="7" key="1">
    <citation type="submission" date="2021-01" db="EMBL/GenBank/DDBJ databases">
        <authorList>
            <person name="Corre E."/>
            <person name="Pelletier E."/>
            <person name="Niang G."/>
            <person name="Scheremetjew M."/>
            <person name="Finn R."/>
            <person name="Kale V."/>
            <person name="Holt S."/>
            <person name="Cochrane G."/>
            <person name="Meng A."/>
            <person name="Brown T."/>
            <person name="Cohen L."/>
        </authorList>
    </citation>
    <scope>NUCLEOTIDE SEQUENCE</scope>
    <source>
        <strain evidence="7">GSO104</strain>
    </source>
</reference>
<evidence type="ECO:0000256" key="1">
    <source>
        <dbReference type="ARBA" id="ARBA00004141"/>
    </source>
</evidence>
<feature type="transmembrane region" description="Helical" evidence="5">
    <location>
        <begin position="59"/>
        <end position="80"/>
    </location>
</feature>
<feature type="domain" description="G-protein coupled receptors family 1 profile" evidence="6">
    <location>
        <begin position="33"/>
        <end position="286"/>
    </location>
</feature>
<dbReference type="GO" id="GO:0005886">
    <property type="term" value="C:plasma membrane"/>
    <property type="evidence" value="ECO:0007669"/>
    <property type="project" value="TreeGrafter"/>
</dbReference>
<gene>
    <name evidence="7" type="ORF">DBRI00130_LOCUS43697</name>
</gene>
<dbReference type="PANTHER" id="PTHR23112:SF0">
    <property type="entry name" value="TRANSMEMBRANE PROTEIN 116"/>
    <property type="match status" value="1"/>
</dbReference>
<evidence type="ECO:0000256" key="2">
    <source>
        <dbReference type="ARBA" id="ARBA00022692"/>
    </source>
</evidence>
<name>A0A7S4T769_9STRA</name>
<comment type="subcellular location">
    <subcellularLocation>
        <location evidence="1">Membrane</location>
        <topology evidence="1">Multi-pass membrane protein</topology>
    </subcellularLocation>
</comment>
<keyword evidence="2 5" id="KW-0812">Transmembrane</keyword>
<dbReference type="GO" id="GO:0007189">
    <property type="term" value="P:adenylate cyclase-activating G protein-coupled receptor signaling pathway"/>
    <property type="evidence" value="ECO:0007669"/>
    <property type="project" value="TreeGrafter"/>
</dbReference>
<feature type="transmembrane region" description="Helical" evidence="5">
    <location>
        <begin position="180"/>
        <end position="204"/>
    </location>
</feature>
<keyword evidence="4 5" id="KW-0472">Membrane</keyword>
<protein>
    <recommendedName>
        <fullName evidence="6">G-protein coupled receptors family 1 profile domain-containing protein</fullName>
    </recommendedName>
</protein>
<feature type="transmembrane region" description="Helical" evidence="5">
    <location>
        <begin position="100"/>
        <end position="129"/>
    </location>
</feature>
<evidence type="ECO:0000259" key="6">
    <source>
        <dbReference type="PROSITE" id="PS50262"/>
    </source>
</evidence>
<dbReference type="PANTHER" id="PTHR23112">
    <property type="entry name" value="G PROTEIN-COUPLED RECEPTOR 157-RELATED"/>
    <property type="match status" value="1"/>
</dbReference>
<dbReference type="AlphaFoldDB" id="A0A7S4T769"/>
<dbReference type="GO" id="GO:0004930">
    <property type="term" value="F:G protein-coupled receptor activity"/>
    <property type="evidence" value="ECO:0007669"/>
    <property type="project" value="TreeGrafter"/>
</dbReference>
<sequence>MSSYEPYSCYDTAKDEIIAAVVFKFSATLSIYGSVSIILDVIKRMRSGIRNDSYQRIMLGLSFFDIILSFFFPVVGASMTPSETGWLMAMGNETSCFLQGFFILLGGFGSFGYQMALSFNVLLLISFRWSQRKFARIAEKPMHFLIIVSSVAAAAVPWAMKTTHPFCGRCTDSNTTYLKLFVSLYLIMISFCTIAMVWVYCSVWRQEVRMKRYRQRYRLSDVDHHRDSKRIRKVLLLYTLSLYFCWGFYLLRNIFTAILGKAVPFAVTVLFDSLFPLLGFLNMAVYFMPKAQRYQEENPPLSLFKAYYFVLIPSIRLNCCKRRSSEEAATEEESDGVPEIISDGADMNFIEFNAGTMDDGAFMSSAFESEVDNGGDN</sequence>